<evidence type="ECO:0000313" key="3">
    <source>
        <dbReference type="Proteomes" id="UP000507470"/>
    </source>
</evidence>
<proteinExistence type="predicted"/>
<evidence type="ECO:0000256" key="1">
    <source>
        <dbReference type="SAM" id="MobiDB-lite"/>
    </source>
</evidence>
<dbReference type="EMBL" id="CACVKT020006453">
    <property type="protein sequence ID" value="CAC5401745.1"/>
    <property type="molecule type" value="Genomic_DNA"/>
</dbReference>
<organism evidence="2 3">
    <name type="scientific">Mytilus coruscus</name>
    <name type="common">Sea mussel</name>
    <dbReference type="NCBI Taxonomy" id="42192"/>
    <lineage>
        <taxon>Eukaryota</taxon>
        <taxon>Metazoa</taxon>
        <taxon>Spiralia</taxon>
        <taxon>Lophotrochozoa</taxon>
        <taxon>Mollusca</taxon>
        <taxon>Bivalvia</taxon>
        <taxon>Autobranchia</taxon>
        <taxon>Pteriomorphia</taxon>
        <taxon>Mytilida</taxon>
        <taxon>Mytiloidea</taxon>
        <taxon>Mytilidae</taxon>
        <taxon>Mytilinae</taxon>
        <taxon>Mytilus</taxon>
    </lineage>
</organism>
<dbReference type="AlphaFoldDB" id="A0A6J8D0Y1"/>
<sequence>MNLKQNHNTQSSLSVPSKRNRTRSSLTSWTSNQASYFNTLLPDCSVWKPLANSPDTSTTTVISVREFYCAVVKKMVTKFPFHDLVGSCLGFLNAAERGNLDFNDTLKRFQGPTSQIVAVEEELIDYQVTPANELPKFDTDTIVDTYWVAVSAMTNKIQEKQDFLYQQELPEQCVVYQTPMQIVRESVVCLRRYTLNTGHHWTTQYSWTYSPQTSIQTVPSTSSNQTKTC</sequence>
<feature type="region of interest" description="Disordered" evidence="1">
    <location>
        <begin position="1"/>
        <end position="26"/>
    </location>
</feature>
<protein>
    <submittedName>
        <fullName evidence="2">Uncharacterized protein</fullName>
    </submittedName>
</protein>
<evidence type="ECO:0000313" key="2">
    <source>
        <dbReference type="EMBL" id="CAC5401745.1"/>
    </source>
</evidence>
<gene>
    <name evidence="2" type="ORF">MCOR_35800</name>
</gene>
<name>A0A6J8D0Y1_MYTCO</name>
<dbReference type="Proteomes" id="UP000507470">
    <property type="component" value="Unassembled WGS sequence"/>
</dbReference>
<accession>A0A6J8D0Y1</accession>
<keyword evidence="3" id="KW-1185">Reference proteome</keyword>
<reference evidence="2 3" key="1">
    <citation type="submission" date="2020-06" db="EMBL/GenBank/DDBJ databases">
        <authorList>
            <person name="Li R."/>
            <person name="Bekaert M."/>
        </authorList>
    </citation>
    <scope>NUCLEOTIDE SEQUENCE [LARGE SCALE GENOMIC DNA]</scope>
    <source>
        <strain evidence="3">wild</strain>
    </source>
</reference>